<proteinExistence type="predicted"/>
<comment type="caution">
    <text evidence="2">The sequence shown here is derived from an EMBL/GenBank/DDBJ whole genome shotgun (WGS) entry which is preliminary data.</text>
</comment>
<accession>A0A8J4TC30</accession>
<dbReference type="OrthoDB" id="8983287at2759"/>
<feature type="non-terminal residue" evidence="2">
    <location>
        <position position="72"/>
    </location>
</feature>
<keyword evidence="2" id="KW-0696">RNA-directed RNA polymerase</keyword>
<keyword evidence="1" id="KW-0812">Transmembrane</keyword>
<keyword evidence="2" id="KW-0808">Transferase</keyword>
<evidence type="ECO:0000256" key="1">
    <source>
        <dbReference type="SAM" id="Phobius"/>
    </source>
</evidence>
<keyword evidence="1" id="KW-0472">Membrane</keyword>
<sequence length="72" mass="8171">QYFKGMNNTTCSPNIYAPVIACLSQALLMSVVINIYWICMKRNREVGQRCYNLVTCTGTHHTMQQGGRIEAQ</sequence>
<keyword evidence="1" id="KW-1133">Transmembrane helix</keyword>
<feature type="non-terminal residue" evidence="2">
    <location>
        <position position="1"/>
    </location>
</feature>
<dbReference type="Proteomes" id="UP000727407">
    <property type="component" value="Unassembled WGS sequence"/>
</dbReference>
<dbReference type="GO" id="GO:0003968">
    <property type="term" value="F:RNA-directed RNA polymerase activity"/>
    <property type="evidence" value="ECO:0007669"/>
    <property type="project" value="UniProtKB-KW"/>
</dbReference>
<dbReference type="EMBL" id="QNUK01000403">
    <property type="protein sequence ID" value="KAF5893936.1"/>
    <property type="molecule type" value="Genomic_DNA"/>
</dbReference>
<dbReference type="AlphaFoldDB" id="A0A8J4TC30"/>
<keyword evidence="2" id="KW-0548">Nucleotidyltransferase</keyword>
<evidence type="ECO:0000313" key="2">
    <source>
        <dbReference type="EMBL" id="KAF5893936.1"/>
    </source>
</evidence>
<evidence type="ECO:0000313" key="3">
    <source>
        <dbReference type="Proteomes" id="UP000727407"/>
    </source>
</evidence>
<name>A0A8J4TC30_CLAMG</name>
<feature type="transmembrane region" description="Helical" evidence="1">
    <location>
        <begin position="15"/>
        <end position="39"/>
    </location>
</feature>
<keyword evidence="3" id="KW-1185">Reference proteome</keyword>
<protein>
    <submittedName>
        <fullName evidence="2">RNA-directed RNA polymerase L</fullName>
    </submittedName>
</protein>
<organism evidence="2 3">
    <name type="scientific">Clarias magur</name>
    <name type="common">Asian catfish</name>
    <name type="synonym">Macropteronotus magur</name>
    <dbReference type="NCBI Taxonomy" id="1594786"/>
    <lineage>
        <taxon>Eukaryota</taxon>
        <taxon>Metazoa</taxon>
        <taxon>Chordata</taxon>
        <taxon>Craniata</taxon>
        <taxon>Vertebrata</taxon>
        <taxon>Euteleostomi</taxon>
        <taxon>Actinopterygii</taxon>
        <taxon>Neopterygii</taxon>
        <taxon>Teleostei</taxon>
        <taxon>Ostariophysi</taxon>
        <taxon>Siluriformes</taxon>
        <taxon>Clariidae</taxon>
        <taxon>Clarias</taxon>
    </lineage>
</organism>
<gene>
    <name evidence="2" type="primary">L</name>
    <name evidence="2" type="ORF">DAT39_016369</name>
</gene>
<reference evidence="2" key="1">
    <citation type="submission" date="2020-07" db="EMBL/GenBank/DDBJ databases">
        <title>Clarias magur genome sequencing, assembly and annotation.</title>
        <authorList>
            <person name="Kushwaha B."/>
            <person name="Kumar R."/>
            <person name="Das P."/>
            <person name="Joshi C.G."/>
            <person name="Kumar D."/>
            <person name="Nagpure N.S."/>
            <person name="Pandey M."/>
            <person name="Agarwal S."/>
            <person name="Srivastava S."/>
            <person name="Singh M."/>
            <person name="Sahoo L."/>
            <person name="Jayasankar P."/>
            <person name="Meher P.K."/>
            <person name="Koringa P.G."/>
            <person name="Iquebal M.A."/>
            <person name="Das S.P."/>
            <person name="Bit A."/>
            <person name="Patnaik S."/>
            <person name="Patel N."/>
            <person name="Shah T.M."/>
            <person name="Hinsu A."/>
            <person name="Jena J.K."/>
        </authorList>
    </citation>
    <scope>NUCLEOTIDE SEQUENCE</scope>
    <source>
        <strain evidence="2">CIFAMagur01</strain>
        <tissue evidence="2">Testis</tissue>
    </source>
</reference>